<sequence length="145" mass="16774">MKSYSIAQGAAERLPADIFEKVQAEDFEKKREREIEYNERKGSRTGFTMIHKDFLGNWLRVIGPGPTMLYLQLLSYCYGKKTHAWPSVGTLAKNMGVTKNSVRKYREVLIEYGLIKKMYKRKSADGSYQTNIYEIVRSEDLPYSG</sequence>
<name>X1KH32_9ZZZZ</name>
<accession>X1KH32</accession>
<dbReference type="Gene3D" id="1.10.10.10">
    <property type="entry name" value="Winged helix-like DNA-binding domain superfamily/Winged helix DNA-binding domain"/>
    <property type="match status" value="1"/>
</dbReference>
<dbReference type="InterPro" id="IPR036388">
    <property type="entry name" value="WH-like_DNA-bd_sf"/>
</dbReference>
<reference evidence="1" key="1">
    <citation type="journal article" date="2014" name="Front. Microbiol.">
        <title>High frequency of phylogenetically diverse reductive dehalogenase-homologous genes in deep subseafloor sedimentary metagenomes.</title>
        <authorList>
            <person name="Kawai M."/>
            <person name="Futagami T."/>
            <person name="Toyoda A."/>
            <person name="Takaki Y."/>
            <person name="Nishi S."/>
            <person name="Hori S."/>
            <person name="Arai W."/>
            <person name="Tsubouchi T."/>
            <person name="Morono Y."/>
            <person name="Uchiyama I."/>
            <person name="Ito T."/>
            <person name="Fujiyama A."/>
            <person name="Inagaki F."/>
            <person name="Takami H."/>
        </authorList>
    </citation>
    <scope>NUCLEOTIDE SEQUENCE</scope>
    <source>
        <strain evidence="1">Expedition CK06-06</strain>
    </source>
</reference>
<dbReference type="EMBL" id="BARU01042118">
    <property type="protein sequence ID" value="GAH81378.1"/>
    <property type="molecule type" value="Genomic_DNA"/>
</dbReference>
<dbReference type="Pfam" id="PF13730">
    <property type="entry name" value="HTH_36"/>
    <property type="match status" value="1"/>
</dbReference>
<protein>
    <recommendedName>
        <fullName evidence="2">Helix-turn-helix domain-containing protein</fullName>
    </recommendedName>
</protein>
<gene>
    <name evidence="1" type="ORF">S03H2_64780</name>
</gene>
<organism evidence="1">
    <name type="scientific">marine sediment metagenome</name>
    <dbReference type="NCBI Taxonomy" id="412755"/>
    <lineage>
        <taxon>unclassified sequences</taxon>
        <taxon>metagenomes</taxon>
        <taxon>ecological metagenomes</taxon>
    </lineage>
</organism>
<dbReference type="AlphaFoldDB" id="X1KH32"/>
<proteinExistence type="predicted"/>
<evidence type="ECO:0008006" key="2">
    <source>
        <dbReference type="Google" id="ProtNLM"/>
    </source>
</evidence>
<comment type="caution">
    <text evidence="1">The sequence shown here is derived from an EMBL/GenBank/DDBJ whole genome shotgun (WGS) entry which is preliminary data.</text>
</comment>
<evidence type="ECO:0000313" key="1">
    <source>
        <dbReference type="EMBL" id="GAH81378.1"/>
    </source>
</evidence>